<keyword evidence="3" id="KW-0732">Signal</keyword>
<dbReference type="PANTHER" id="PTHR12815:SF47">
    <property type="entry name" value="TRANSLOCATION AND ASSEMBLY MODULE SUBUNIT TAMA"/>
    <property type="match status" value="1"/>
</dbReference>
<dbReference type="Gene3D" id="3.10.20.310">
    <property type="entry name" value="membrane protein fhac"/>
    <property type="match status" value="1"/>
</dbReference>
<name>A0A0F9KD13_9ZZZZ</name>
<keyword evidence="5" id="KW-0998">Cell outer membrane</keyword>
<comment type="subcellular location">
    <subcellularLocation>
        <location evidence="1">Membrane</location>
    </subcellularLocation>
</comment>
<dbReference type="InterPro" id="IPR010827">
    <property type="entry name" value="BamA/TamA_POTRA"/>
</dbReference>
<dbReference type="PROSITE" id="PS51779">
    <property type="entry name" value="POTRA"/>
    <property type="match status" value="1"/>
</dbReference>
<organism evidence="7">
    <name type="scientific">marine sediment metagenome</name>
    <dbReference type="NCBI Taxonomy" id="412755"/>
    <lineage>
        <taxon>unclassified sequences</taxon>
        <taxon>metagenomes</taxon>
        <taxon>ecological metagenomes</taxon>
    </lineage>
</organism>
<dbReference type="InterPro" id="IPR034746">
    <property type="entry name" value="POTRA"/>
</dbReference>
<dbReference type="Gene3D" id="2.40.160.50">
    <property type="entry name" value="membrane protein fhac: a member of the omp85/tpsb transporter family"/>
    <property type="match status" value="1"/>
</dbReference>
<feature type="domain" description="POTRA" evidence="6">
    <location>
        <begin position="43"/>
        <end position="115"/>
    </location>
</feature>
<dbReference type="GO" id="GO:0019867">
    <property type="term" value="C:outer membrane"/>
    <property type="evidence" value="ECO:0007669"/>
    <property type="project" value="InterPro"/>
</dbReference>
<dbReference type="InterPro" id="IPR039910">
    <property type="entry name" value="D15-like"/>
</dbReference>
<accession>A0A0F9KD13</accession>
<dbReference type="PANTHER" id="PTHR12815">
    <property type="entry name" value="SORTING AND ASSEMBLY MACHINERY SAMM50 PROTEIN FAMILY MEMBER"/>
    <property type="match status" value="1"/>
</dbReference>
<evidence type="ECO:0000313" key="7">
    <source>
        <dbReference type="EMBL" id="KKM13235.1"/>
    </source>
</evidence>
<sequence>ARRSLQGACQGMGYFYCKVDVQRDFRDGGEVGLLFNVNEGDVFFFGKTIVKGNSRTRRPVITRQLQYLEGEPVDPSQLLQSRQMLLKLGLFRSVEITPRQSGENEMDLDLDVEEAPPGTVSFGFGYGEYELYRGFIDISYSNLFGMNRRGSFRTEHSTLWSRYMLNFQEPYLFGRELLSTTTLLYEKRKEKNIDSGDISYRIEKVSFSTGLEKDFTSRTKGILSYSYSINRTSDVQPDVVLTRDDTGTLAISSITPGIIYDTRDNPFDPTRGFLASLRVKFASEALGSESRFVKTTARTGVYFPVARRVIFAASVRGGTSRVFGETEDLPLVERFFLGGRNTVRGYGQDSLGPIGADGNPKGGNAFAQGNVELRLKVTGNWRIVPFMDAGNVWIDPDDADTSDLKHTYGAGLQYNTPVGPVRLDYGRKMNPEEGESTEKIHFSIGHAF</sequence>
<protein>
    <recommendedName>
        <fullName evidence="6">POTRA domain-containing protein</fullName>
    </recommendedName>
</protein>
<dbReference type="Pfam" id="PF07244">
    <property type="entry name" value="POTRA"/>
    <property type="match status" value="1"/>
</dbReference>
<proteinExistence type="predicted"/>
<dbReference type="AlphaFoldDB" id="A0A0F9KD13"/>
<dbReference type="EMBL" id="LAZR01015423">
    <property type="protein sequence ID" value="KKM13235.1"/>
    <property type="molecule type" value="Genomic_DNA"/>
</dbReference>
<evidence type="ECO:0000256" key="5">
    <source>
        <dbReference type="ARBA" id="ARBA00023237"/>
    </source>
</evidence>
<dbReference type="InterPro" id="IPR000184">
    <property type="entry name" value="Bac_surfAg_D15"/>
</dbReference>
<feature type="non-terminal residue" evidence="7">
    <location>
        <position position="1"/>
    </location>
</feature>
<keyword evidence="4" id="KW-0472">Membrane</keyword>
<comment type="caution">
    <text evidence="7">The sequence shown here is derived from an EMBL/GenBank/DDBJ whole genome shotgun (WGS) entry which is preliminary data.</text>
</comment>
<evidence type="ECO:0000256" key="2">
    <source>
        <dbReference type="ARBA" id="ARBA00022692"/>
    </source>
</evidence>
<evidence type="ECO:0000259" key="6">
    <source>
        <dbReference type="PROSITE" id="PS51779"/>
    </source>
</evidence>
<evidence type="ECO:0000256" key="4">
    <source>
        <dbReference type="ARBA" id="ARBA00023136"/>
    </source>
</evidence>
<dbReference type="Pfam" id="PF01103">
    <property type="entry name" value="Omp85"/>
    <property type="match status" value="1"/>
</dbReference>
<reference evidence="7" key="1">
    <citation type="journal article" date="2015" name="Nature">
        <title>Complex archaea that bridge the gap between prokaryotes and eukaryotes.</title>
        <authorList>
            <person name="Spang A."/>
            <person name="Saw J.H."/>
            <person name="Jorgensen S.L."/>
            <person name="Zaremba-Niedzwiedzka K."/>
            <person name="Martijn J."/>
            <person name="Lind A.E."/>
            <person name="van Eijk R."/>
            <person name="Schleper C."/>
            <person name="Guy L."/>
            <person name="Ettema T.J."/>
        </authorList>
    </citation>
    <scope>NUCLEOTIDE SEQUENCE</scope>
</reference>
<evidence type="ECO:0000256" key="3">
    <source>
        <dbReference type="ARBA" id="ARBA00022729"/>
    </source>
</evidence>
<evidence type="ECO:0000256" key="1">
    <source>
        <dbReference type="ARBA" id="ARBA00004370"/>
    </source>
</evidence>
<keyword evidence="2" id="KW-0812">Transmembrane</keyword>
<gene>
    <name evidence="7" type="ORF">LCGC14_1718330</name>
</gene>